<gene>
    <name evidence="2" type="ORF">FHS31_001216</name>
</gene>
<feature type="compositionally biased region" description="Basic and acidic residues" evidence="1">
    <location>
        <begin position="78"/>
        <end position="88"/>
    </location>
</feature>
<sequence>MDDLLLQYRACGAECRDDYLRQVAHDNGLPLAWVRRIADRLGEREDFGALVLICETRQLQGAAECQTWESVGNSETPSDTRREKIFAT</sequence>
<feature type="region of interest" description="Disordered" evidence="1">
    <location>
        <begin position="69"/>
        <end position="88"/>
    </location>
</feature>
<comment type="caution">
    <text evidence="2">The sequence shown here is derived from an EMBL/GenBank/DDBJ whole genome shotgun (WGS) entry which is preliminary data.</text>
</comment>
<reference evidence="2 3" key="1">
    <citation type="submission" date="2020-03" db="EMBL/GenBank/DDBJ databases">
        <title>Genomic Encyclopedia of Type Strains, Phase III (KMG-III): the genomes of soil and plant-associated and newly described type strains.</title>
        <authorList>
            <person name="Whitman W."/>
        </authorList>
    </citation>
    <scope>NUCLEOTIDE SEQUENCE [LARGE SCALE GENOMIC DNA]</scope>
    <source>
        <strain evidence="2 3">CECT 8804</strain>
    </source>
</reference>
<keyword evidence="3" id="KW-1185">Reference proteome</keyword>
<dbReference type="Proteomes" id="UP000727456">
    <property type="component" value="Unassembled WGS sequence"/>
</dbReference>
<name>A0ABX0TTL3_9SPHN</name>
<protein>
    <submittedName>
        <fullName evidence="2">Uncharacterized protein</fullName>
    </submittedName>
</protein>
<dbReference type="RefSeq" id="WP_167072469.1">
    <property type="nucleotide sequence ID" value="NZ_JAAOZC010000002.1"/>
</dbReference>
<evidence type="ECO:0000313" key="3">
    <source>
        <dbReference type="Proteomes" id="UP000727456"/>
    </source>
</evidence>
<organism evidence="2 3">
    <name type="scientific">Sphingomonas vulcanisoli</name>
    <dbReference type="NCBI Taxonomy" id="1658060"/>
    <lineage>
        <taxon>Bacteria</taxon>
        <taxon>Pseudomonadati</taxon>
        <taxon>Pseudomonadota</taxon>
        <taxon>Alphaproteobacteria</taxon>
        <taxon>Sphingomonadales</taxon>
        <taxon>Sphingomonadaceae</taxon>
        <taxon>Sphingomonas</taxon>
    </lineage>
</organism>
<dbReference type="EMBL" id="JAAOZC010000002">
    <property type="protein sequence ID" value="NIJ07620.1"/>
    <property type="molecule type" value="Genomic_DNA"/>
</dbReference>
<evidence type="ECO:0000256" key="1">
    <source>
        <dbReference type="SAM" id="MobiDB-lite"/>
    </source>
</evidence>
<accession>A0ABX0TTL3</accession>
<proteinExistence type="predicted"/>
<evidence type="ECO:0000313" key="2">
    <source>
        <dbReference type="EMBL" id="NIJ07620.1"/>
    </source>
</evidence>